<reference evidence="9" key="1">
    <citation type="submission" date="2017-08" db="EMBL/GenBank/DDBJ databases">
        <title>A dynamic microbial community with high functional redundancy inhabits the cold, oxic subseafloor aquifer.</title>
        <authorList>
            <person name="Tully B.J."/>
            <person name="Wheat C.G."/>
            <person name="Glazer B.T."/>
            <person name="Huber J.A."/>
        </authorList>
    </citation>
    <scope>NUCLEOTIDE SEQUENCE [LARGE SCALE GENOMIC DNA]</scope>
</reference>
<dbReference type="Pfam" id="PF00253">
    <property type="entry name" value="Ribosomal_S14"/>
    <property type="match status" value="1"/>
</dbReference>
<dbReference type="InterPro" id="IPR023036">
    <property type="entry name" value="Ribosomal_uS14_bac/plastid"/>
</dbReference>
<dbReference type="Gene3D" id="1.10.287.1480">
    <property type="match status" value="1"/>
</dbReference>
<dbReference type="PROSITE" id="PS00527">
    <property type="entry name" value="RIBOSOMAL_S14"/>
    <property type="match status" value="1"/>
</dbReference>
<comment type="similarity">
    <text evidence="2 7">Belongs to the universal ribosomal protein uS14 family.</text>
</comment>
<proteinExistence type="inferred from homology"/>
<dbReference type="InterPro" id="IPR018271">
    <property type="entry name" value="Ribosomal_uS14_CS"/>
</dbReference>
<protein>
    <recommendedName>
        <fullName evidence="5 7">Small ribosomal subunit protein uS14</fullName>
    </recommendedName>
</protein>
<name>A0A2A4XIL6_9GAMM</name>
<accession>A0A2A4XIL6</accession>
<dbReference type="FunFam" id="1.10.287.1480:FF:000001">
    <property type="entry name" value="30S ribosomal protein S14"/>
    <property type="match status" value="1"/>
</dbReference>
<evidence type="ECO:0000256" key="2">
    <source>
        <dbReference type="ARBA" id="ARBA00009083"/>
    </source>
</evidence>
<comment type="caution">
    <text evidence="8">The sequence shown here is derived from an EMBL/GenBank/DDBJ whole genome shotgun (WGS) entry which is preliminary data.</text>
</comment>
<dbReference type="PANTHER" id="PTHR19836:SF19">
    <property type="entry name" value="SMALL RIBOSOMAL SUBUNIT PROTEIN US14M"/>
    <property type="match status" value="1"/>
</dbReference>
<organism evidence="8 9">
    <name type="scientific">SAR86 cluster bacterium</name>
    <dbReference type="NCBI Taxonomy" id="2030880"/>
    <lineage>
        <taxon>Bacteria</taxon>
        <taxon>Pseudomonadati</taxon>
        <taxon>Pseudomonadota</taxon>
        <taxon>Gammaproteobacteria</taxon>
        <taxon>SAR86 cluster</taxon>
    </lineage>
</organism>
<evidence type="ECO:0000256" key="4">
    <source>
        <dbReference type="ARBA" id="ARBA00023274"/>
    </source>
</evidence>
<dbReference type="HAMAP" id="MF_00537">
    <property type="entry name" value="Ribosomal_uS14_1"/>
    <property type="match status" value="1"/>
</dbReference>
<dbReference type="PANTHER" id="PTHR19836">
    <property type="entry name" value="30S RIBOSOMAL PROTEIN S14"/>
    <property type="match status" value="1"/>
</dbReference>
<keyword evidence="4 7" id="KW-0687">Ribonucleoprotein</keyword>
<keyword evidence="3 7" id="KW-0689">Ribosomal protein</keyword>
<dbReference type="NCBIfam" id="NF006477">
    <property type="entry name" value="PRK08881.1"/>
    <property type="match status" value="1"/>
</dbReference>
<comment type="function">
    <text evidence="1 7">Binds 16S rRNA, required for the assembly of 30S particles and may also be responsible for determining the conformation of the 16S rRNA at the A site.</text>
</comment>
<sequence length="101" mass="11535">MAKTSMIARENKRTKTVEKFAAKRAAIKAVLNDVNASDDERWEAQVKLQKLPRDASPVRQRRRCQITGRPHGVYRKFGLCRNKLREAAMRGDVPGLTKASW</sequence>
<evidence type="ECO:0000313" key="8">
    <source>
        <dbReference type="EMBL" id="PCI82453.1"/>
    </source>
</evidence>
<dbReference type="AlphaFoldDB" id="A0A2A4XIL6"/>
<dbReference type="InterPro" id="IPR001209">
    <property type="entry name" value="Ribosomal_uS14"/>
</dbReference>
<keyword evidence="7" id="KW-0694">RNA-binding</keyword>
<evidence type="ECO:0000256" key="1">
    <source>
        <dbReference type="ARBA" id="ARBA00003686"/>
    </source>
</evidence>
<dbReference type="GO" id="GO:0015935">
    <property type="term" value="C:small ribosomal subunit"/>
    <property type="evidence" value="ECO:0007669"/>
    <property type="project" value="TreeGrafter"/>
</dbReference>
<dbReference type="EMBL" id="NVUL01000001">
    <property type="protein sequence ID" value="PCI82453.1"/>
    <property type="molecule type" value="Genomic_DNA"/>
</dbReference>
<evidence type="ECO:0000313" key="9">
    <source>
        <dbReference type="Proteomes" id="UP000218767"/>
    </source>
</evidence>
<comment type="subunit">
    <text evidence="6 7">Part of the 30S ribosomal subunit. Contacts proteins S3 and S10.</text>
</comment>
<dbReference type="Proteomes" id="UP000218767">
    <property type="component" value="Unassembled WGS sequence"/>
</dbReference>
<dbReference type="SUPFAM" id="SSF57716">
    <property type="entry name" value="Glucocorticoid receptor-like (DNA-binding domain)"/>
    <property type="match status" value="1"/>
</dbReference>
<evidence type="ECO:0000256" key="7">
    <source>
        <dbReference type="HAMAP-Rule" id="MF_00537"/>
    </source>
</evidence>
<keyword evidence="7" id="KW-0699">rRNA-binding</keyword>
<dbReference type="GO" id="GO:0019843">
    <property type="term" value="F:rRNA binding"/>
    <property type="evidence" value="ECO:0007669"/>
    <property type="project" value="UniProtKB-UniRule"/>
</dbReference>
<dbReference type="GO" id="GO:0006412">
    <property type="term" value="P:translation"/>
    <property type="evidence" value="ECO:0007669"/>
    <property type="project" value="UniProtKB-UniRule"/>
</dbReference>
<dbReference type="GO" id="GO:0005737">
    <property type="term" value="C:cytoplasm"/>
    <property type="evidence" value="ECO:0007669"/>
    <property type="project" value="UniProtKB-ARBA"/>
</dbReference>
<evidence type="ECO:0000256" key="6">
    <source>
        <dbReference type="ARBA" id="ARBA00047110"/>
    </source>
</evidence>
<evidence type="ECO:0000256" key="5">
    <source>
        <dbReference type="ARBA" id="ARBA00035167"/>
    </source>
</evidence>
<evidence type="ECO:0000256" key="3">
    <source>
        <dbReference type="ARBA" id="ARBA00022980"/>
    </source>
</evidence>
<gene>
    <name evidence="7" type="primary">rpsN</name>
    <name evidence="8" type="ORF">COB20_00270</name>
</gene>
<dbReference type="GO" id="GO:0003735">
    <property type="term" value="F:structural constituent of ribosome"/>
    <property type="evidence" value="ECO:0007669"/>
    <property type="project" value="InterPro"/>
</dbReference>